<dbReference type="EMBL" id="WJND01000006">
    <property type="protein sequence ID" value="MRG89412.1"/>
    <property type="molecule type" value="Genomic_DNA"/>
</dbReference>
<evidence type="ECO:0000313" key="8">
    <source>
        <dbReference type="Proteomes" id="UP000460207"/>
    </source>
</evidence>
<evidence type="ECO:0000313" key="7">
    <source>
        <dbReference type="Proteomes" id="UP000027731"/>
    </source>
</evidence>
<evidence type="ECO:0000256" key="1">
    <source>
        <dbReference type="ARBA" id="ARBA00023015"/>
    </source>
</evidence>
<dbReference type="Proteomes" id="UP000460207">
    <property type="component" value="Unassembled WGS sequence"/>
</dbReference>
<keyword evidence="2" id="KW-0238">DNA-binding</keyword>
<accession>A0A073K172</accession>
<name>A0A073K172_LIMRT</name>
<dbReference type="InterPro" id="IPR002577">
    <property type="entry name" value="HTH_HxlR"/>
</dbReference>
<reference evidence="5 7" key="1">
    <citation type="submission" date="2014-06" db="EMBL/GenBank/DDBJ databases">
        <title>Genetic determinant of reutericyclin biosynthesis of Lactobacillus reuteri.</title>
        <authorList>
            <person name="Lin X."/>
            <person name="Duar R."/>
            <person name="Walter J."/>
            <person name="Gaenzle M."/>
        </authorList>
    </citation>
    <scope>NUCLEOTIDE SEQUENCE [LARGE SCALE GENOMIC DNA]</scope>
    <source>
        <strain evidence="5 7">LTH2584</strain>
    </source>
</reference>
<sequence>MERQPKMYNTGADYALAIIGGKWKSVILYLLAGHPRRTSELVKQLGTSYKVLSDQLREMIDVGLVIRKSFNTIPPHVEYRLTPEGENLYAALRYLNYWGENRAKQTGDIKIMCTDEMKQAGDDGLCVITKKHLNHWRQEIVKSKDKDISI</sequence>
<keyword evidence="1" id="KW-0805">Transcription regulation</keyword>
<dbReference type="AlphaFoldDB" id="A0A073K172"/>
<gene>
    <name evidence="6" type="ORF">GIX76_05370</name>
    <name evidence="5" type="ORF">LR3_04955</name>
</gene>
<feature type="domain" description="HTH hxlR-type" evidence="4">
    <location>
        <begin position="4"/>
        <end position="107"/>
    </location>
</feature>
<dbReference type="InterPro" id="IPR011991">
    <property type="entry name" value="ArsR-like_HTH"/>
</dbReference>
<dbReference type="PANTHER" id="PTHR33204:SF29">
    <property type="entry name" value="TRANSCRIPTIONAL REGULATOR"/>
    <property type="match status" value="1"/>
</dbReference>
<dbReference type="Pfam" id="PF01638">
    <property type="entry name" value="HxlR"/>
    <property type="match status" value="1"/>
</dbReference>
<comment type="caution">
    <text evidence="5">The sequence shown here is derived from an EMBL/GenBank/DDBJ whole genome shotgun (WGS) entry which is preliminary data.</text>
</comment>
<organism evidence="5 7">
    <name type="scientific">Limosilactobacillus reuteri</name>
    <name type="common">Lactobacillus reuteri</name>
    <dbReference type="NCBI Taxonomy" id="1598"/>
    <lineage>
        <taxon>Bacteria</taxon>
        <taxon>Bacillati</taxon>
        <taxon>Bacillota</taxon>
        <taxon>Bacilli</taxon>
        <taxon>Lactobacillales</taxon>
        <taxon>Lactobacillaceae</taxon>
        <taxon>Limosilactobacillus</taxon>
    </lineage>
</organism>
<dbReference type="Gene3D" id="1.10.10.10">
    <property type="entry name" value="Winged helix-like DNA-binding domain superfamily/Winged helix DNA-binding domain"/>
    <property type="match status" value="1"/>
</dbReference>
<evidence type="ECO:0000256" key="2">
    <source>
        <dbReference type="ARBA" id="ARBA00023125"/>
    </source>
</evidence>
<proteinExistence type="predicted"/>
<dbReference type="RefSeq" id="WP_035169101.1">
    <property type="nucleotide sequence ID" value="NZ_WJND01000006.1"/>
</dbReference>
<dbReference type="GO" id="GO:0003677">
    <property type="term" value="F:DNA binding"/>
    <property type="evidence" value="ECO:0007669"/>
    <property type="project" value="UniProtKB-KW"/>
</dbReference>
<dbReference type="InterPro" id="IPR036388">
    <property type="entry name" value="WH-like_DNA-bd_sf"/>
</dbReference>
<protein>
    <submittedName>
        <fullName evidence="6">ArsR family transcriptional regulator</fullName>
    </submittedName>
    <submittedName>
        <fullName evidence="5">HxlR family transcriptional regulator</fullName>
    </submittedName>
</protein>
<keyword evidence="3" id="KW-0804">Transcription</keyword>
<evidence type="ECO:0000313" key="6">
    <source>
        <dbReference type="EMBL" id="MRG89412.1"/>
    </source>
</evidence>
<dbReference type="EMBL" id="JOSX01000019">
    <property type="protein sequence ID" value="KEK14986.1"/>
    <property type="molecule type" value="Genomic_DNA"/>
</dbReference>
<evidence type="ECO:0000259" key="4">
    <source>
        <dbReference type="PROSITE" id="PS51118"/>
    </source>
</evidence>
<dbReference type="SUPFAM" id="SSF46785">
    <property type="entry name" value="Winged helix' DNA-binding domain"/>
    <property type="match status" value="1"/>
</dbReference>
<dbReference type="PATRIC" id="fig|1598.90.peg.1236"/>
<reference evidence="6 8" key="2">
    <citation type="submission" date="2019-11" db="EMBL/GenBank/DDBJ databases">
        <title>Draft genome sequence of 12 host-associated Lactobacillus reuteri rodent strains.</title>
        <authorList>
            <person name="Zhang S."/>
            <person name="Ozcam M."/>
            <person name="Van Pijkeren J.P."/>
        </authorList>
    </citation>
    <scope>NUCLEOTIDE SEQUENCE [LARGE SCALE GENOMIC DNA]</scope>
    <source>
        <strain evidence="6 8">N4I</strain>
    </source>
</reference>
<dbReference type="PROSITE" id="PS51118">
    <property type="entry name" value="HTH_HXLR"/>
    <property type="match status" value="1"/>
</dbReference>
<dbReference type="PANTHER" id="PTHR33204">
    <property type="entry name" value="TRANSCRIPTIONAL REGULATOR, MARR FAMILY"/>
    <property type="match status" value="1"/>
</dbReference>
<dbReference type="InterPro" id="IPR036390">
    <property type="entry name" value="WH_DNA-bd_sf"/>
</dbReference>
<evidence type="ECO:0000313" key="5">
    <source>
        <dbReference type="EMBL" id="KEK14986.1"/>
    </source>
</evidence>
<dbReference type="CDD" id="cd00090">
    <property type="entry name" value="HTH_ARSR"/>
    <property type="match status" value="1"/>
</dbReference>
<dbReference type="Proteomes" id="UP000027731">
    <property type="component" value="Unassembled WGS sequence"/>
</dbReference>
<evidence type="ECO:0000256" key="3">
    <source>
        <dbReference type="ARBA" id="ARBA00023163"/>
    </source>
</evidence>